<evidence type="ECO:0000313" key="4">
    <source>
        <dbReference type="Proteomes" id="UP000611796"/>
    </source>
</evidence>
<dbReference type="RefSeq" id="WP_187005642.1">
    <property type="nucleotide sequence ID" value="NZ_JACRWD010000001.1"/>
</dbReference>
<dbReference type="GO" id="GO:0004386">
    <property type="term" value="F:helicase activity"/>
    <property type="evidence" value="ECO:0007669"/>
    <property type="project" value="UniProtKB-KW"/>
</dbReference>
<keyword evidence="4" id="KW-1185">Reference proteome</keyword>
<dbReference type="PROSITE" id="PS51192">
    <property type="entry name" value="HELICASE_ATP_BIND_1"/>
    <property type="match status" value="1"/>
</dbReference>
<keyword evidence="3" id="KW-0347">Helicase</keyword>
<protein>
    <submittedName>
        <fullName evidence="3">DEAD/DEAH box helicase family protein</fullName>
    </submittedName>
</protein>
<evidence type="ECO:0000259" key="2">
    <source>
        <dbReference type="PROSITE" id="PS51192"/>
    </source>
</evidence>
<dbReference type="SUPFAM" id="SSF52540">
    <property type="entry name" value="P-loop containing nucleoside triphosphate hydrolases"/>
    <property type="match status" value="1"/>
</dbReference>
<dbReference type="Proteomes" id="UP000611796">
    <property type="component" value="Unassembled WGS sequence"/>
</dbReference>
<accession>A0ABR7K2P6</accession>
<gene>
    <name evidence="3" type="ORF">H8891_06190</name>
</gene>
<keyword evidence="3" id="KW-0067">ATP-binding</keyword>
<dbReference type="InterPro" id="IPR006935">
    <property type="entry name" value="Helicase/UvrB_N"/>
</dbReference>
<proteinExistence type="predicted"/>
<dbReference type="Gene3D" id="1.10.10.60">
    <property type="entry name" value="Homeodomain-like"/>
    <property type="match status" value="1"/>
</dbReference>
<organism evidence="3 4">
    <name type="scientific">Paeniclostridium hominis</name>
    <dbReference type="NCBI Taxonomy" id="2764329"/>
    <lineage>
        <taxon>Bacteria</taxon>
        <taxon>Bacillati</taxon>
        <taxon>Bacillota</taxon>
        <taxon>Clostridia</taxon>
        <taxon>Peptostreptococcales</taxon>
        <taxon>Peptostreptococcaceae</taxon>
        <taxon>Paeniclostridium</taxon>
    </lineage>
</organism>
<feature type="domain" description="Helicase ATP-binding" evidence="2">
    <location>
        <begin position="17"/>
        <end position="213"/>
    </location>
</feature>
<reference evidence="3 4" key="1">
    <citation type="submission" date="2020-08" db="EMBL/GenBank/DDBJ databases">
        <authorList>
            <person name="Liu C."/>
            <person name="Sun Q."/>
        </authorList>
    </citation>
    <scope>NUCLEOTIDE SEQUENCE [LARGE SCALE GENOMIC DNA]</scope>
    <source>
        <strain evidence="3 4">NSJ-45</strain>
    </source>
</reference>
<feature type="region of interest" description="Disordered" evidence="1">
    <location>
        <begin position="531"/>
        <end position="550"/>
    </location>
</feature>
<keyword evidence="3" id="KW-0547">Nucleotide-binding</keyword>
<dbReference type="EMBL" id="JACRWD010000001">
    <property type="protein sequence ID" value="MBC6003384.1"/>
    <property type="molecule type" value="Genomic_DNA"/>
</dbReference>
<evidence type="ECO:0000313" key="3">
    <source>
        <dbReference type="EMBL" id="MBC6003384.1"/>
    </source>
</evidence>
<dbReference type="InterPro" id="IPR014001">
    <property type="entry name" value="Helicase_ATP-bd"/>
</dbReference>
<sequence>MEKLWLSEAMLKKAENGEKLERGVLNIINSHAGSGKTQFIYKELLKNSKEYVSNLNWNYSYNLDKCMMVCDTSTLVDSNLLDEENKGRVKILKAGELSKSKKNYGFEKIIKNNGECGKMLVITYHTLGFLLENKDCENLIKDNFHLIIFDEIHNLFLYANKYDNDKNGYKYSRVIQNIKEMISNNILIIGLTATLVNTEHKLDMNGVKSRIIFNKEDLEKIICYEEGEKFYIKSAFNIIKEYILNKDEIFGKGEKLLIYTNKIDQADKYKQLFIKYGIKAEWLSSKNATEKDKITLRMNDYQIELRKQLLEGNDRIKRGILPKNIDVLIINAAYETGWNLYDDKIQHVVVDDIKDYTQIQARNRVRHDIKKLYIKGVYDIQPLWTESDFYNRCEYVGILGRYKLINNKGYSPRYRIGENTENYLYTPNLISKIDEKYFNIKLTDEIKDELVERYGVQYVDMKDEPKIKDVIKDINSRLEYIVHKNKKGTWIFKTNEIKEYMINNNIEKYSEIVGEQYRKNLNKKNKIIKRKEDKPSKKQKERSDLKVKSKQLKEEGKSIREIANILGVSKSTVGRWLKE</sequence>
<comment type="caution">
    <text evidence="3">The sequence shown here is derived from an EMBL/GenBank/DDBJ whole genome shotgun (WGS) entry which is preliminary data.</text>
</comment>
<keyword evidence="3" id="KW-0378">Hydrolase</keyword>
<dbReference type="Pfam" id="PF04851">
    <property type="entry name" value="ResIII"/>
    <property type="match status" value="1"/>
</dbReference>
<dbReference type="Gene3D" id="3.40.50.300">
    <property type="entry name" value="P-loop containing nucleotide triphosphate hydrolases"/>
    <property type="match status" value="2"/>
</dbReference>
<name>A0ABR7K2P6_9FIRM</name>
<evidence type="ECO:0000256" key="1">
    <source>
        <dbReference type="SAM" id="MobiDB-lite"/>
    </source>
</evidence>
<dbReference type="InterPro" id="IPR027417">
    <property type="entry name" value="P-loop_NTPase"/>
</dbReference>